<dbReference type="GO" id="GO:0016791">
    <property type="term" value="F:phosphatase activity"/>
    <property type="evidence" value="ECO:0007669"/>
    <property type="project" value="TreeGrafter"/>
</dbReference>
<dbReference type="RefSeq" id="XP_005715884.1">
    <property type="nucleotide sequence ID" value="XM_005715827.1"/>
</dbReference>
<feature type="region of interest" description="Disordered" evidence="2">
    <location>
        <begin position="29"/>
        <end position="57"/>
    </location>
</feature>
<dbReference type="AlphaFoldDB" id="R7QF83"/>
<dbReference type="OrthoDB" id="3835at2759"/>
<dbReference type="SUPFAM" id="SSF53254">
    <property type="entry name" value="Phosphoglycerate mutase-like"/>
    <property type="match status" value="1"/>
</dbReference>
<dbReference type="Proteomes" id="UP000012073">
    <property type="component" value="Unassembled WGS sequence"/>
</dbReference>
<feature type="binding site" evidence="1">
    <location>
        <begin position="63"/>
        <end position="70"/>
    </location>
    <ligand>
        <name>substrate</name>
    </ligand>
</feature>
<dbReference type="GeneID" id="17323601"/>
<evidence type="ECO:0000313" key="3">
    <source>
        <dbReference type="EMBL" id="CDF36065.1"/>
    </source>
</evidence>
<dbReference type="InterPro" id="IPR013078">
    <property type="entry name" value="His_Pase_superF_clade-1"/>
</dbReference>
<dbReference type="EMBL" id="HG001759">
    <property type="protein sequence ID" value="CDF36065.1"/>
    <property type="molecule type" value="Genomic_DNA"/>
</dbReference>
<evidence type="ECO:0008006" key="5">
    <source>
        <dbReference type="Google" id="ProtNLM"/>
    </source>
</evidence>
<dbReference type="InterPro" id="IPR029033">
    <property type="entry name" value="His_PPase_superfam"/>
</dbReference>
<accession>R7QF83</accession>
<sequence>MTFNFRNGRKRVKMRSTCFHPPSVFLQPRCDAGGSSAKESSEPARRPRPPAHSHGQTSVILMRHGMTNWNYIGRVQGGLDKSRLNTTGILQARDAGRLLRNVAVDAIFCSPLTRAKDTLRHAVQSSENHLLCMRKPELLESLKEIQVPWQGLSRVEIGKSIFSKSYEQYAKNPPRFSYNGFSPLRDVVRRAEDVWETVGRSNGKCHLLVGHNQVNKALICTALGLPTVLSAWRQGNCCFNVIMFEDGRPQKLRLCNGGNPKLTERGHRLTKARQGCVRVVLHHKLGRSESLTAEVGEWEVAHFYVVGSSHADYLRDVHRDFSEGKYSELAVPKTKESIFEFALSCLDEWRLQHEGEVIIVCVDDAITTRAFFAASIGMGASGMDRLVSDAGGVSIFDIRASGPVGTYTTYVESYNIGAMGRRDYLLGYTRSLREVC</sequence>
<feature type="binding site" evidence="1">
    <location>
        <position position="114"/>
    </location>
    <ligand>
        <name>substrate</name>
    </ligand>
</feature>
<dbReference type="SMART" id="SM00855">
    <property type="entry name" value="PGAM"/>
    <property type="match status" value="1"/>
</dbReference>
<dbReference type="Gramene" id="CDF36065">
    <property type="protein sequence ID" value="CDF36065"/>
    <property type="gene ID" value="CHC_T00004490001"/>
</dbReference>
<dbReference type="InterPro" id="IPR050275">
    <property type="entry name" value="PGM_Phosphatase"/>
</dbReference>
<dbReference type="KEGG" id="ccp:CHC_T00004490001"/>
<evidence type="ECO:0000256" key="1">
    <source>
        <dbReference type="PIRSR" id="PIRSR613078-2"/>
    </source>
</evidence>
<dbReference type="Gene3D" id="3.40.50.1240">
    <property type="entry name" value="Phosphoglycerate mutase-like"/>
    <property type="match status" value="1"/>
</dbReference>
<organism evidence="3 4">
    <name type="scientific">Chondrus crispus</name>
    <name type="common">Carrageen Irish moss</name>
    <name type="synonym">Polymorpha crispa</name>
    <dbReference type="NCBI Taxonomy" id="2769"/>
    <lineage>
        <taxon>Eukaryota</taxon>
        <taxon>Rhodophyta</taxon>
        <taxon>Florideophyceae</taxon>
        <taxon>Rhodymeniophycidae</taxon>
        <taxon>Gigartinales</taxon>
        <taxon>Gigartinaceae</taxon>
        <taxon>Chondrus</taxon>
    </lineage>
</organism>
<name>R7QF83_CHOCR</name>
<reference evidence="4" key="1">
    <citation type="journal article" date="2013" name="Proc. Natl. Acad. Sci. U.S.A.">
        <title>Genome structure and metabolic features in the red seaweed Chondrus crispus shed light on evolution of the Archaeplastida.</title>
        <authorList>
            <person name="Collen J."/>
            <person name="Porcel B."/>
            <person name="Carre W."/>
            <person name="Ball S.G."/>
            <person name="Chaparro C."/>
            <person name="Tonon T."/>
            <person name="Barbeyron T."/>
            <person name="Michel G."/>
            <person name="Noel B."/>
            <person name="Valentin K."/>
            <person name="Elias M."/>
            <person name="Artiguenave F."/>
            <person name="Arun A."/>
            <person name="Aury J.M."/>
            <person name="Barbosa-Neto J.F."/>
            <person name="Bothwell J.H."/>
            <person name="Bouget F.Y."/>
            <person name="Brillet L."/>
            <person name="Cabello-Hurtado F."/>
            <person name="Capella-Gutierrez S."/>
            <person name="Charrier B."/>
            <person name="Cladiere L."/>
            <person name="Cock J.M."/>
            <person name="Coelho S.M."/>
            <person name="Colleoni C."/>
            <person name="Czjzek M."/>
            <person name="Da Silva C."/>
            <person name="Delage L."/>
            <person name="Denoeud F."/>
            <person name="Deschamps P."/>
            <person name="Dittami S.M."/>
            <person name="Gabaldon T."/>
            <person name="Gachon C.M."/>
            <person name="Groisillier A."/>
            <person name="Herve C."/>
            <person name="Jabbari K."/>
            <person name="Katinka M."/>
            <person name="Kloareg B."/>
            <person name="Kowalczyk N."/>
            <person name="Labadie K."/>
            <person name="Leblanc C."/>
            <person name="Lopez P.J."/>
            <person name="McLachlan D.H."/>
            <person name="Meslet-Cladiere L."/>
            <person name="Moustafa A."/>
            <person name="Nehr Z."/>
            <person name="Nyvall Collen P."/>
            <person name="Panaud O."/>
            <person name="Partensky F."/>
            <person name="Poulain J."/>
            <person name="Rensing S.A."/>
            <person name="Rousvoal S."/>
            <person name="Samson G."/>
            <person name="Symeonidi A."/>
            <person name="Weissenbach J."/>
            <person name="Zambounis A."/>
            <person name="Wincker P."/>
            <person name="Boyen C."/>
        </authorList>
    </citation>
    <scope>NUCLEOTIDE SEQUENCE [LARGE SCALE GENOMIC DNA]</scope>
    <source>
        <strain evidence="4">cv. Stackhouse</strain>
    </source>
</reference>
<evidence type="ECO:0000256" key="2">
    <source>
        <dbReference type="SAM" id="MobiDB-lite"/>
    </source>
</evidence>
<dbReference type="CDD" id="cd07067">
    <property type="entry name" value="HP_PGM_like"/>
    <property type="match status" value="1"/>
</dbReference>
<dbReference type="PhylomeDB" id="R7QF83"/>
<gene>
    <name evidence="3" type="ORF">CHC_T00004490001</name>
</gene>
<protein>
    <recommendedName>
        <fullName evidence="5">Phosphoglycerate mutase</fullName>
    </recommendedName>
</protein>
<dbReference type="PANTHER" id="PTHR48100:SF10">
    <property type="entry name" value="2-CARBOXY-D-ARABINITOL-1-PHOSPHATASE-RELATED"/>
    <property type="match status" value="1"/>
</dbReference>
<proteinExistence type="predicted"/>
<dbReference type="PANTHER" id="PTHR48100">
    <property type="entry name" value="BROAD-SPECIFICITY PHOSPHATASE YOR283W-RELATED"/>
    <property type="match status" value="1"/>
</dbReference>
<dbReference type="Pfam" id="PF00300">
    <property type="entry name" value="His_Phos_1"/>
    <property type="match status" value="1"/>
</dbReference>
<evidence type="ECO:0000313" key="4">
    <source>
        <dbReference type="Proteomes" id="UP000012073"/>
    </source>
</evidence>
<dbReference type="STRING" id="2769.R7QF83"/>
<keyword evidence="4" id="KW-1185">Reference proteome</keyword>